<keyword evidence="8" id="KW-0493">Microtubule</keyword>
<dbReference type="InterPro" id="IPR027640">
    <property type="entry name" value="Kinesin-like_fam"/>
</dbReference>
<dbReference type="GO" id="GO:0007052">
    <property type="term" value="P:mitotic spindle organization"/>
    <property type="evidence" value="ECO:0007669"/>
    <property type="project" value="TreeGrafter"/>
</dbReference>
<dbReference type="PRINTS" id="PR00380">
    <property type="entry name" value="KINESINHEAVY"/>
</dbReference>
<dbReference type="GO" id="GO:0005874">
    <property type="term" value="C:microtubule"/>
    <property type="evidence" value="ECO:0007669"/>
    <property type="project" value="UniProtKB-KW"/>
</dbReference>
<dbReference type="SMART" id="SM00129">
    <property type="entry name" value="KISc"/>
    <property type="match status" value="1"/>
</dbReference>
<protein>
    <recommendedName>
        <fullName evidence="8">Kinesin-like protein</fullName>
    </recommendedName>
</protein>
<comment type="subcellular location">
    <subcellularLocation>
        <location evidence="1">Cytoplasm</location>
        <location evidence="1">Cytoskeleton</location>
    </subcellularLocation>
</comment>
<evidence type="ECO:0000256" key="2">
    <source>
        <dbReference type="ARBA" id="ARBA00022490"/>
    </source>
</evidence>
<evidence type="ECO:0000313" key="12">
    <source>
        <dbReference type="WBParaSite" id="SBAD_0001301001-mRNA-1"/>
    </source>
</evidence>
<dbReference type="OrthoDB" id="3176171at2759"/>
<dbReference type="Gene3D" id="3.40.850.10">
    <property type="entry name" value="Kinesin motor domain"/>
    <property type="match status" value="1"/>
</dbReference>
<dbReference type="PANTHER" id="PTHR47969:SF15">
    <property type="entry name" value="CHROMOSOME-ASSOCIATED KINESIN KIF4A-RELATED"/>
    <property type="match status" value="1"/>
</dbReference>
<keyword evidence="4 7" id="KW-0067">ATP-binding</keyword>
<dbReference type="GO" id="GO:0005524">
    <property type="term" value="F:ATP binding"/>
    <property type="evidence" value="ECO:0007669"/>
    <property type="project" value="UniProtKB-UniRule"/>
</dbReference>
<dbReference type="InterPro" id="IPR027417">
    <property type="entry name" value="P-loop_NTPase"/>
</dbReference>
<dbReference type="GO" id="GO:0005875">
    <property type="term" value="C:microtubule associated complex"/>
    <property type="evidence" value="ECO:0007669"/>
    <property type="project" value="TreeGrafter"/>
</dbReference>
<keyword evidence="11" id="KW-1185">Reference proteome</keyword>
<dbReference type="GO" id="GO:0007018">
    <property type="term" value="P:microtubule-based movement"/>
    <property type="evidence" value="ECO:0007669"/>
    <property type="project" value="InterPro"/>
</dbReference>
<accession>A0A183J9Q2</accession>
<feature type="binding site" evidence="7">
    <location>
        <begin position="47"/>
        <end position="54"/>
    </location>
    <ligand>
        <name>ATP</name>
        <dbReference type="ChEBI" id="CHEBI:30616"/>
    </ligand>
</feature>
<dbReference type="InterPro" id="IPR001752">
    <property type="entry name" value="Kinesin_motor_dom"/>
</dbReference>
<dbReference type="InterPro" id="IPR019821">
    <property type="entry name" value="Kinesin_motor_CS"/>
</dbReference>
<evidence type="ECO:0000313" key="11">
    <source>
        <dbReference type="Proteomes" id="UP000270296"/>
    </source>
</evidence>
<keyword evidence="6" id="KW-0206">Cytoskeleton</keyword>
<dbReference type="EMBL" id="UZAM01018254">
    <property type="protein sequence ID" value="VDP50049.1"/>
    <property type="molecule type" value="Genomic_DNA"/>
</dbReference>
<name>A0A183J9Q2_9BILA</name>
<dbReference type="PANTHER" id="PTHR47969">
    <property type="entry name" value="CHROMOSOME-ASSOCIATED KINESIN KIF4A-RELATED"/>
    <property type="match status" value="1"/>
</dbReference>
<dbReference type="PROSITE" id="PS00411">
    <property type="entry name" value="KINESIN_MOTOR_1"/>
    <property type="match status" value="1"/>
</dbReference>
<dbReference type="GO" id="GO:0003777">
    <property type="term" value="F:microtubule motor activity"/>
    <property type="evidence" value="ECO:0007669"/>
    <property type="project" value="InterPro"/>
</dbReference>
<gene>
    <name evidence="10" type="ORF">SBAD_LOCUS12600</name>
</gene>
<dbReference type="Pfam" id="PF00225">
    <property type="entry name" value="Kinesin"/>
    <property type="match status" value="1"/>
</dbReference>
<evidence type="ECO:0000256" key="3">
    <source>
        <dbReference type="ARBA" id="ARBA00022741"/>
    </source>
</evidence>
<organism evidence="12">
    <name type="scientific">Soboliphyme baturini</name>
    <dbReference type="NCBI Taxonomy" id="241478"/>
    <lineage>
        <taxon>Eukaryota</taxon>
        <taxon>Metazoa</taxon>
        <taxon>Ecdysozoa</taxon>
        <taxon>Nematoda</taxon>
        <taxon>Enoplea</taxon>
        <taxon>Dorylaimia</taxon>
        <taxon>Dioctophymatida</taxon>
        <taxon>Dioctophymatoidea</taxon>
        <taxon>Soboliphymatidae</taxon>
        <taxon>Soboliphyme</taxon>
    </lineage>
</organism>
<evidence type="ECO:0000256" key="5">
    <source>
        <dbReference type="ARBA" id="ARBA00023054"/>
    </source>
</evidence>
<evidence type="ECO:0000256" key="4">
    <source>
        <dbReference type="ARBA" id="ARBA00022840"/>
    </source>
</evidence>
<keyword evidence="5" id="KW-0175">Coiled coil</keyword>
<evidence type="ECO:0000256" key="6">
    <source>
        <dbReference type="ARBA" id="ARBA00023212"/>
    </source>
</evidence>
<keyword evidence="7 8" id="KW-0505">Motor protein</keyword>
<reference evidence="10 11" key="2">
    <citation type="submission" date="2018-11" db="EMBL/GenBank/DDBJ databases">
        <authorList>
            <consortium name="Pathogen Informatics"/>
        </authorList>
    </citation>
    <scope>NUCLEOTIDE SEQUENCE [LARGE SCALE GENOMIC DNA]</scope>
</reference>
<keyword evidence="2" id="KW-0963">Cytoplasm</keyword>
<dbReference type="SUPFAM" id="SSF52540">
    <property type="entry name" value="P-loop containing nucleoside triphosphate hydrolases"/>
    <property type="match status" value="1"/>
</dbReference>
<feature type="domain" description="Kinesin motor" evidence="9">
    <location>
        <begin position="1"/>
        <end position="265"/>
    </location>
</feature>
<proteinExistence type="inferred from homology"/>
<dbReference type="PROSITE" id="PS50067">
    <property type="entry name" value="KINESIN_MOTOR_2"/>
    <property type="match status" value="1"/>
</dbReference>
<sequence>AIIDTRCFQFDFVFEANDSQECVYQSCAFPIVDKLFEGYNCTILAYGQTGSGKTYTMGSEETVQDLVRPTAGIIPRMVQDIFRNIERSSEFCFRLSCSMLEIYNENVRDLLGRRDALQIREDVQQGIFIKNLTEIPVQSLKDTLICLEEGCRNRSQAQTAMNLKSSRSHAIFILNLNKTAADESTSVKARLNLVDLAGSERLKKTLAEGDRLKEGIKINEGLLALGNVIAALIDHSSTKAHIPYRDSKLTRLLQGTINYETSLTI</sequence>
<evidence type="ECO:0000256" key="1">
    <source>
        <dbReference type="ARBA" id="ARBA00004245"/>
    </source>
</evidence>
<evidence type="ECO:0000259" key="9">
    <source>
        <dbReference type="PROSITE" id="PS50067"/>
    </source>
</evidence>
<dbReference type="AlphaFoldDB" id="A0A183J9Q2"/>
<evidence type="ECO:0000256" key="8">
    <source>
        <dbReference type="RuleBase" id="RU000394"/>
    </source>
</evidence>
<dbReference type="InterPro" id="IPR036961">
    <property type="entry name" value="Kinesin_motor_dom_sf"/>
</dbReference>
<keyword evidence="3 7" id="KW-0547">Nucleotide-binding</keyword>
<evidence type="ECO:0000256" key="7">
    <source>
        <dbReference type="PROSITE-ProRule" id="PRU00283"/>
    </source>
</evidence>
<dbReference type="WBParaSite" id="SBAD_0001301001-mRNA-1">
    <property type="protein sequence ID" value="SBAD_0001301001-mRNA-1"/>
    <property type="gene ID" value="SBAD_0001301001"/>
</dbReference>
<evidence type="ECO:0000313" key="10">
    <source>
        <dbReference type="EMBL" id="VDP50049.1"/>
    </source>
</evidence>
<dbReference type="GO" id="GO:0008017">
    <property type="term" value="F:microtubule binding"/>
    <property type="evidence" value="ECO:0007669"/>
    <property type="project" value="InterPro"/>
</dbReference>
<dbReference type="GO" id="GO:0051231">
    <property type="term" value="P:spindle elongation"/>
    <property type="evidence" value="ECO:0007669"/>
    <property type="project" value="TreeGrafter"/>
</dbReference>
<comment type="similarity">
    <text evidence="7 8">Belongs to the TRAFAC class myosin-kinesin ATPase superfamily. Kinesin family.</text>
</comment>
<dbReference type="Proteomes" id="UP000270296">
    <property type="component" value="Unassembled WGS sequence"/>
</dbReference>
<reference evidence="12" key="1">
    <citation type="submission" date="2016-06" db="UniProtKB">
        <authorList>
            <consortium name="WormBaseParasite"/>
        </authorList>
    </citation>
    <scope>IDENTIFICATION</scope>
</reference>